<dbReference type="EMBL" id="JAPFFJ010000004">
    <property type="protein sequence ID" value="KAJ6430103.1"/>
    <property type="molecule type" value="Genomic_DNA"/>
</dbReference>
<protein>
    <recommendedName>
        <fullName evidence="8">BI1-like protein</fullName>
    </recommendedName>
</protein>
<keyword evidence="2 5" id="KW-0812">Transmembrane</keyword>
<feature type="transmembrane region" description="Helical" evidence="5">
    <location>
        <begin position="38"/>
        <end position="59"/>
    </location>
</feature>
<evidence type="ECO:0000313" key="7">
    <source>
        <dbReference type="Proteomes" id="UP001162972"/>
    </source>
</evidence>
<proteinExistence type="inferred from homology"/>
<feature type="transmembrane region" description="Helical" evidence="5">
    <location>
        <begin position="71"/>
        <end position="90"/>
    </location>
</feature>
<keyword evidence="3 5" id="KW-1133">Transmembrane helix</keyword>
<dbReference type="AlphaFoldDB" id="A0AAD6KV08"/>
<accession>A0AAD6KV08</accession>
<dbReference type="PANTHER" id="PTHR23291">
    <property type="entry name" value="BAX INHIBITOR-RELATED"/>
    <property type="match status" value="1"/>
</dbReference>
<reference evidence="6 7" key="1">
    <citation type="journal article" date="2023" name="Int. J. Mol. Sci.">
        <title>De Novo Assembly and Annotation of 11 Diverse Shrub Willow (Salix) Genomes Reveals Novel Gene Organization in Sex-Linked Regions.</title>
        <authorList>
            <person name="Hyden B."/>
            <person name="Feng K."/>
            <person name="Yates T.B."/>
            <person name="Jawdy S."/>
            <person name="Cereghino C."/>
            <person name="Smart L.B."/>
            <person name="Muchero W."/>
        </authorList>
    </citation>
    <scope>NUCLEOTIDE SEQUENCE [LARGE SCALE GENOMIC DNA]</scope>
    <source>
        <tissue evidence="6">Shoot tip</tissue>
    </source>
</reference>
<feature type="transmembrane region" description="Helical" evidence="5">
    <location>
        <begin position="228"/>
        <end position="250"/>
    </location>
</feature>
<evidence type="ECO:0000256" key="4">
    <source>
        <dbReference type="ARBA" id="ARBA00023136"/>
    </source>
</evidence>
<comment type="similarity">
    <text evidence="5">Belongs to the BI1 family.</text>
</comment>
<dbReference type="Pfam" id="PF01027">
    <property type="entry name" value="Bax1-I"/>
    <property type="match status" value="1"/>
</dbReference>
<evidence type="ECO:0000256" key="5">
    <source>
        <dbReference type="RuleBase" id="RU004379"/>
    </source>
</evidence>
<evidence type="ECO:0000313" key="6">
    <source>
        <dbReference type="EMBL" id="KAJ6430103.1"/>
    </source>
</evidence>
<evidence type="ECO:0000256" key="2">
    <source>
        <dbReference type="ARBA" id="ARBA00022692"/>
    </source>
</evidence>
<evidence type="ECO:0008006" key="8">
    <source>
        <dbReference type="Google" id="ProtNLM"/>
    </source>
</evidence>
<comment type="subcellular location">
    <subcellularLocation>
        <location evidence="1">Membrane</location>
        <topology evidence="1">Multi-pass membrane protein</topology>
    </subcellularLocation>
</comment>
<keyword evidence="7" id="KW-1185">Reference proteome</keyword>
<organism evidence="6 7">
    <name type="scientific">Salix udensis</name>
    <dbReference type="NCBI Taxonomy" id="889485"/>
    <lineage>
        <taxon>Eukaryota</taxon>
        <taxon>Viridiplantae</taxon>
        <taxon>Streptophyta</taxon>
        <taxon>Embryophyta</taxon>
        <taxon>Tracheophyta</taxon>
        <taxon>Spermatophyta</taxon>
        <taxon>Magnoliopsida</taxon>
        <taxon>eudicotyledons</taxon>
        <taxon>Gunneridae</taxon>
        <taxon>Pentapetalae</taxon>
        <taxon>rosids</taxon>
        <taxon>fabids</taxon>
        <taxon>Malpighiales</taxon>
        <taxon>Salicaceae</taxon>
        <taxon>Saliceae</taxon>
        <taxon>Salix</taxon>
    </lineage>
</organism>
<feature type="transmembrane region" description="Helical" evidence="5">
    <location>
        <begin position="171"/>
        <end position="191"/>
    </location>
</feature>
<feature type="transmembrane region" description="Helical" evidence="5">
    <location>
        <begin position="197"/>
        <end position="216"/>
    </location>
</feature>
<name>A0AAD6KV08_9ROSI</name>
<sequence length="255" mass="28914">MASYNTKGSDIEAGIGNHQLYPMMQEPPQLRWAFIRKVYVILAMQLLLTVGVAATVVFVRPIPQFILHTTPGLAIYIVFLILTLILLWPLHVYSKRHPWNYFFMALFTICIAFAVGLSCALTKVECVSHAIFRIFDRFGGSNSDKCCGYRSNSLYLLGFEKRTGFQFPRTLFYFSAVLVLIVFGLIQFLFPLGKWSLMIYGGLGAIVFSGFIVYDTGNLIKRFSYDEYISAAISLYLDIINLFLALLNIFNAVDN</sequence>
<evidence type="ECO:0000256" key="1">
    <source>
        <dbReference type="ARBA" id="ARBA00004141"/>
    </source>
</evidence>
<dbReference type="PANTHER" id="PTHR23291:SF121">
    <property type="entry name" value="BI1-LIKE PROTEIN"/>
    <property type="match status" value="1"/>
</dbReference>
<dbReference type="GO" id="GO:0016020">
    <property type="term" value="C:membrane"/>
    <property type="evidence" value="ECO:0007669"/>
    <property type="project" value="UniProtKB-SubCell"/>
</dbReference>
<gene>
    <name evidence="6" type="ORF">OIU84_021499</name>
</gene>
<comment type="caution">
    <text evidence="6">The sequence shown here is derived from an EMBL/GenBank/DDBJ whole genome shotgun (WGS) entry which is preliminary data.</text>
</comment>
<keyword evidence="4 5" id="KW-0472">Membrane</keyword>
<feature type="transmembrane region" description="Helical" evidence="5">
    <location>
        <begin position="102"/>
        <end position="124"/>
    </location>
</feature>
<dbReference type="InterPro" id="IPR006214">
    <property type="entry name" value="Bax_inhibitor_1-related"/>
</dbReference>
<evidence type="ECO:0000256" key="3">
    <source>
        <dbReference type="ARBA" id="ARBA00022989"/>
    </source>
</evidence>
<dbReference type="Proteomes" id="UP001162972">
    <property type="component" value="Chromosome 8"/>
</dbReference>